<reference evidence="1 2" key="1">
    <citation type="journal article" date="2019" name="Sci. Rep.">
        <title>A high-quality genome of Eragrostis curvula grass provides insights into Poaceae evolution and supports new strategies to enhance forage quality.</title>
        <authorList>
            <person name="Carballo J."/>
            <person name="Santos B.A.C.M."/>
            <person name="Zappacosta D."/>
            <person name="Garbus I."/>
            <person name="Selva J.P."/>
            <person name="Gallo C.A."/>
            <person name="Diaz A."/>
            <person name="Albertini E."/>
            <person name="Caccamo M."/>
            <person name="Echenique V."/>
        </authorList>
    </citation>
    <scope>NUCLEOTIDE SEQUENCE [LARGE SCALE GENOMIC DNA]</scope>
    <source>
        <strain evidence="2">cv. Victoria</strain>
        <tissue evidence="1">Leaf</tissue>
    </source>
</reference>
<organism evidence="1 2">
    <name type="scientific">Eragrostis curvula</name>
    <name type="common">weeping love grass</name>
    <dbReference type="NCBI Taxonomy" id="38414"/>
    <lineage>
        <taxon>Eukaryota</taxon>
        <taxon>Viridiplantae</taxon>
        <taxon>Streptophyta</taxon>
        <taxon>Embryophyta</taxon>
        <taxon>Tracheophyta</taxon>
        <taxon>Spermatophyta</taxon>
        <taxon>Magnoliopsida</taxon>
        <taxon>Liliopsida</taxon>
        <taxon>Poales</taxon>
        <taxon>Poaceae</taxon>
        <taxon>PACMAD clade</taxon>
        <taxon>Chloridoideae</taxon>
        <taxon>Eragrostideae</taxon>
        <taxon>Eragrostidinae</taxon>
        <taxon>Eragrostis</taxon>
    </lineage>
</organism>
<feature type="non-terminal residue" evidence="1">
    <location>
        <position position="89"/>
    </location>
</feature>
<sequence length="89" mass="10574">MEQKRISFFLQEQETVVLRSAKNLFQCSVVHLHQLKIHHEPHLRPLTIHYQPQMIIPAPILQQKTLLQTMIILAFLKKKMTSTSYLLRE</sequence>
<feature type="non-terminal residue" evidence="1">
    <location>
        <position position="1"/>
    </location>
</feature>
<accession>A0A5J9TKE8</accession>
<protein>
    <submittedName>
        <fullName evidence="1">Uncharacterized protein</fullName>
    </submittedName>
</protein>
<dbReference type="Gramene" id="TVU11906">
    <property type="protein sequence ID" value="TVU11906"/>
    <property type="gene ID" value="EJB05_45516"/>
</dbReference>
<gene>
    <name evidence="1" type="ORF">EJB05_45516</name>
</gene>
<dbReference type="AlphaFoldDB" id="A0A5J9TKE8"/>
<dbReference type="Proteomes" id="UP000324897">
    <property type="component" value="Chromosome 3"/>
</dbReference>
<keyword evidence="2" id="KW-1185">Reference proteome</keyword>
<evidence type="ECO:0000313" key="2">
    <source>
        <dbReference type="Proteomes" id="UP000324897"/>
    </source>
</evidence>
<evidence type="ECO:0000313" key="1">
    <source>
        <dbReference type="EMBL" id="TVU11906.1"/>
    </source>
</evidence>
<comment type="caution">
    <text evidence="1">The sequence shown here is derived from an EMBL/GenBank/DDBJ whole genome shotgun (WGS) entry which is preliminary data.</text>
</comment>
<proteinExistence type="predicted"/>
<dbReference type="EMBL" id="RWGY01000039">
    <property type="protein sequence ID" value="TVU11906.1"/>
    <property type="molecule type" value="Genomic_DNA"/>
</dbReference>
<name>A0A5J9TKE8_9POAL</name>